<dbReference type="PROSITE" id="PS00028">
    <property type="entry name" value="ZINC_FINGER_C2H2_1"/>
    <property type="match status" value="1"/>
</dbReference>
<feature type="domain" description="C2H2-type" evidence="3">
    <location>
        <begin position="159"/>
        <end position="186"/>
    </location>
</feature>
<name>A0A9D4QEG1_RHISA</name>
<dbReference type="Proteomes" id="UP000821837">
    <property type="component" value="Chromosome 11"/>
</dbReference>
<keyword evidence="1" id="KW-0862">Zinc</keyword>
<reference evidence="4" key="2">
    <citation type="submission" date="2021-09" db="EMBL/GenBank/DDBJ databases">
        <authorList>
            <person name="Jia N."/>
            <person name="Wang J."/>
            <person name="Shi W."/>
            <person name="Du L."/>
            <person name="Sun Y."/>
            <person name="Zhan W."/>
            <person name="Jiang J."/>
            <person name="Wang Q."/>
            <person name="Zhang B."/>
            <person name="Ji P."/>
            <person name="Sakyi L.B."/>
            <person name="Cui X."/>
            <person name="Yuan T."/>
            <person name="Jiang B."/>
            <person name="Yang W."/>
            <person name="Lam T.T.-Y."/>
            <person name="Chang Q."/>
            <person name="Ding S."/>
            <person name="Wang X."/>
            <person name="Zhu J."/>
            <person name="Ruan X."/>
            <person name="Zhao L."/>
            <person name="Wei J."/>
            <person name="Que T."/>
            <person name="Du C."/>
            <person name="Cheng J."/>
            <person name="Dai P."/>
            <person name="Han X."/>
            <person name="Huang E."/>
            <person name="Gao Y."/>
            <person name="Liu J."/>
            <person name="Shao H."/>
            <person name="Ye R."/>
            <person name="Li L."/>
            <person name="Wei W."/>
            <person name="Wang X."/>
            <person name="Wang C."/>
            <person name="Huo Q."/>
            <person name="Li W."/>
            <person name="Guo W."/>
            <person name="Chen H."/>
            <person name="Chen S."/>
            <person name="Zhou L."/>
            <person name="Zhou L."/>
            <person name="Ni X."/>
            <person name="Tian J."/>
            <person name="Zhou Y."/>
            <person name="Sheng Y."/>
            <person name="Liu T."/>
            <person name="Pan Y."/>
            <person name="Xia L."/>
            <person name="Li J."/>
            <person name="Zhao F."/>
            <person name="Cao W."/>
        </authorList>
    </citation>
    <scope>NUCLEOTIDE SEQUENCE</scope>
    <source>
        <strain evidence="4">Rsan-2018</strain>
        <tissue evidence="4">Larvae</tissue>
    </source>
</reference>
<dbReference type="EMBL" id="JABSTV010001247">
    <property type="protein sequence ID" value="KAH7973258.1"/>
    <property type="molecule type" value="Genomic_DNA"/>
</dbReference>
<evidence type="ECO:0000256" key="2">
    <source>
        <dbReference type="SAM" id="MobiDB-lite"/>
    </source>
</evidence>
<evidence type="ECO:0000256" key="1">
    <source>
        <dbReference type="PROSITE-ProRule" id="PRU00042"/>
    </source>
</evidence>
<evidence type="ECO:0000313" key="4">
    <source>
        <dbReference type="EMBL" id="KAH7973258.1"/>
    </source>
</evidence>
<accession>A0A9D4QEG1</accession>
<proteinExistence type="predicted"/>
<dbReference type="SMART" id="SM00355">
    <property type="entry name" value="ZnF_C2H2"/>
    <property type="match status" value="2"/>
</dbReference>
<keyword evidence="1" id="KW-0863">Zinc-finger</keyword>
<reference evidence="4" key="1">
    <citation type="journal article" date="2020" name="Cell">
        <title>Large-Scale Comparative Analyses of Tick Genomes Elucidate Their Genetic Diversity and Vector Capacities.</title>
        <authorList>
            <consortium name="Tick Genome and Microbiome Consortium (TIGMIC)"/>
            <person name="Jia N."/>
            <person name="Wang J."/>
            <person name="Shi W."/>
            <person name="Du L."/>
            <person name="Sun Y."/>
            <person name="Zhan W."/>
            <person name="Jiang J.F."/>
            <person name="Wang Q."/>
            <person name="Zhang B."/>
            <person name="Ji P."/>
            <person name="Bell-Sakyi L."/>
            <person name="Cui X.M."/>
            <person name="Yuan T.T."/>
            <person name="Jiang B.G."/>
            <person name="Yang W.F."/>
            <person name="Lam T.T."/>
            <person name="Chang Q.C."/>
            <person name="Ding S.J."/>
            <person name="Wang X.J."/>
            <person name="Zhu J.G."/>
            <person name="Ruan X.D."/>
            <person name="Zhao L."/>
            <person name="Wei J.T."/>
            <person name="Ye R.Z."/>
            <person name="Que T.C."/>
            <person name="Du C.H."/>
            <person name="Zhou Y.H."/>
            <person name="Cheng J.X."/>
            <person name="Dai P.F."/>
            <person name="Guo W.B."/>
            <person name="Han X.H."/>
            <person name="Huang E.J."/>
            <person name="Li L.F."/>
            <person name="Wei W."/>
            <person name="Gao Y.C."/>
            <person name="Liu J.Z."/>
            <person name="Shao H.Z."/>
            <person name="Wang X."/>
            <person name="Wang C.C."/>
            <person name="Yang T.C."/>
            <person name="Huo Q.B."/>
            <person name="Li W."/>
            <person name="Chen H.Y."/>
            <person name="Chen S.E."/>
            <person name="Zhou L.G."/>
            <person name="Ni X.B."/>
            <person name="Tian J.H."/>
            <person name="Sheng Y."/>
            <person name="Liu T."/>
            <person name="Pan Y.S."/>
            <person name="Xia L.Y."/>
            <person name="Li J."/>
            <person name="Zhao F."/>
            <person name="Cao W.C."/>
        </authorList>
    </citation>
    <scope>NUCLEOTIDE SEQUENCE</scope>
    <source>
        <strain evidence="4">Rsan-2018</strain>
    </source>
</reference>
<dbReference type="GO" id="GO:0008270">
    <property type="term" value="F:zinc ion binding"/>
    <property type="evidence" value="ECO:0007669"/>
    <property type="project" value="UniProtKB-KW"/>
</dbReference>
<organism evidence="4 5">
    <name type="scientific">Rhipicephalus sanguineus</name>
    <name type="common">Brown dog tick</name>
    <name type="synonym">Ixodes sanguineus</name>
    <dbReference type="NCBI Taxonomy" id="34632"/>
    <lineage>
        <taxon>Eukaryota</taxon>
        <taxon>Metazoa</taxon>
        <taxon>Ecdysozoa</taxon>
        <taxon>Arthropoda</taxon>
        <taxon>Chelicerata</taxon>
        <taxon>Arachnida</taxon>
        <taxon>Acari</taxon>
        <taxon>Parasitiformes</taxon>
        <taxon>Ixodida</taxon>
        <taxon>Ixodoidea</taxon>
        <taxon>Ixodidae</taxon>
        <taxon>Rhipicephalinae</taxon>
        <taxon>Rhipicephalus</taxon>
        <taxon>Rhipicephalus</taxon>
    </lineage>
</organism>
<feature type="compositionally biased region" description="Pro residues" evidence="2">
    <location>
        <begin position="195"/>
        <end position="206"/>
    </location>
</feature>
<keyword evidence="5" id="KW-1185">Reference proteome</keyword>
<dbReference type="PROSITE" id="PS50157">
    <property type="entry name" value="ZINC_FINGER_C2H2_2"/>
    <property type="match status" value="1"/>
</dbReference>
<evidence type="ECO:0000259" key="3">
    <source>
        <dbReference type="PROSITE" id="PS50157"/>
    </source>
</evidence>
<dbReference type="Gene3D" id="3.30.160.60">
    <property type="entry name" value="Classic Zinc Finger"/>
    <property type="match status" value="1"/>
</dbReference>
<feature type="region of interest" description="Disordered" evidence="2">
    <location>
        <begin position="181"/>
        <end position="267"/>
    </location>
</feature>
<comment type="caution">
    <text evidence="4">The sequence shown here is derived from an EMBL/GenBank/DDBJ whole genome shotgun (WGS) entry which is preliminary data.</text>
</comment>
<feature type="compositionally biased region" description="Low complexity" evidence="2">
    <location>
        <begin position="51"/>
        <end position="63"/>
    </location>
</feature>
<sequence length="274" mass="30061">MSARCTPAAAVPGPSRQRAPVPSHRRRPATSSSSSQASPPPRPPRRDDSTTTDSSSSSSTPTTVLPRNPTLARQEITIFFPVLRLVRCPKRGCGTSYGGSSWTARVQSLRRHLETEHGLRIRSKVYVCTVCGETIRARPSYHHCLETAEMPERPPPGQHQCDRCTQSFPSARGLYNHRNWHQTQDAAPRSTGPTRPAPTGPAPQVPPLGGRAETPPSTTCHRQRRHQVPQACRAPLARPRCHLSGLLPDSRRHLRKTPGATDTSLARPVVVIHT</sequence>
<protein>
    <recommendedName>
        <fullName evidence="3">C2H2-type domain-containing protein</fullName>
    </recommendedName>
</protein>
<gene>
    <name evidence="4" type="ORF">HPB52_023323</name>
</gene>
<evidence type="ECO:0000313" key="5">
    <source>
        <dbReference type="Proteomes" id="UP000821837"/>
    </source>
</evidence>
<dbReference type="AlphaFoldDB" id="A0A9D4QEG1"/>
<dbReference type="InterPro" id="IPR013087">
    <property type="entry name" value="Znf_C2H2_type"/>
</dbReference>
<keyword evidence="1" id="KW-0479">Metal-binding</keyword>
<feature type="region of interest" description="Disordered" evidence="2">
    <location>
        <begin position="1"/>
        <end position="69"/>
    </location>
</feature>
<dbReference type="VEuPathDB" id="VectorBase:RSAN_027592"/>